<reference evidence="5" key="2">
    <citation type="journal article" date="2021" name="PeerJ">
        <title>Extensive microbial diversity within the chicken gut microbiome revealed by metagenomics and culture.</title>
        <authorList>
            <person name="Gilroy R."/>
            <person name="Ravi A."/>
            <person name="Getino M."/>
            <person name="Pursley I."/>
            <person name="Horton D.L."/>
            <person name="Alikhan N.F."/>
            <person name="Baker D."/>
            <person name="Gharbi K."/>
            <person name="Hall N."/>
            <person name="Watson M."/>
            <person name="Adriaenssens E.M."/>
            <person name="Foster-Nyarko E."/>
            <person name="Jarju S."/>
            <person name="Secka A."/>
            <person name="Antonio M."/>
            <person name="Oren A."/>
            <person name="Chaudhuri R.R."/>
            <person name="La Ragione R."/>
            <person name="Hildebrand F."/>
            <person name="Pallen M.J."/>
        </authorList>
    </citation>
    <scope>NUCLEOTIDE SEQUENCE</scope>
    <source>
        <strain evidence="5">23406</strain>
    </source>
</reference>
<name>A0A9D1SY38_9FIRM</name>
<dbReference type="SUPFAM" id="SSF55486">
    <property type="entry name" value="Metalloproteases ('zincins'), catalytic domain"/>
    <property type="match status" value="1"/>
</dbReference>
<feature type="binding site" evidence="2">
    <location>
        <position position="327"/>
    </location>
    <ligand>
        <name>Zn(2+)</name>
        <dbReference type="ChEBI" id="CHEBI:29105"/>
        <note>catalytic</note>
    </ligand>
</feature>
<evidence type="ECO:0000256" key="3">
    <source>
        <dbReference type="SAM" id="SignalP"/>
    </source>
</evidence>
<feature type="domain" description="Peptidase M1 membrane alanine aminopeptidase" evidence="4">
    <location>
        <begin position="272"/>
        <end position="475"/>
    </location>
</feature>
<dbReference type="InterPro" id="IPR034015">
    <property type="entry name" value="M1_LTA4H"/>
</dbReference>
<comment type="cofactor">
    <cofactor evidence="2">
        <name>Zn(2+)</name>
        <dbReference type="ChEBI" id="CHEBI:29105"/>
    </cofactor>
    <text evidence="2">Binds 1 zinc ion per subunit.</text>
</comment>
<organism evidence="5 6">
    <name type="scientific">Candidatus Stercoripulliclostridium merdipullorum</name>
    <dbReference type="NCBI Taxonomy" id="2840952"/>
    <lineage>
        <taxon>Bacteria</taxon>
        <taxon>Bacillati</taxon>
        <taxon>Bacillota</taxon>
        <taxon>Clostridia</taxon>
        <taxon>Eubacteriales</taxon>
        <taxon>Candidatus Stercoripulliclostridium</taxon>
    </lineage>
</organism>
<feature type="active site" description="Proton acceptor" evidence="1">
    <location>
        <position position="328"/>
    </location>
</feature>
<dbReference type="Pfam" id="PF01433">
    <property type="entry name" value="Peptidase_M1"/>
    <property type="match status" value="1"/>
</dbReference>
<feature type="binding site" evidence="2">
    <location>
        <position position="331"/>
    </location>
    <ligand>
        <name>Zn(2+)</name>
        <dbReference type="ChEBI" id="CHEBI:29105"/>
        <note>catalytic</note>
    </ligand>
</feature>
<proteinExistence type="predicted"/>
<dbReference type="PANTHER" id="PTHR45726">
    <property type="entry name" value="LEUKOTRIENE A-4 HYDROLASE"/>
    <property type="match status" value="1"/>
</dbReference>
<dbReference type="GO" id="GO:0008237">
    <property type="term" value="F:metallopeptidase activity"/>
    <property type="evidence" value="ECO:0007669"/>
    <property type="project" value="InterPro"/>
</dbReference>
<dbReference type="CDD" id="cd09604">
    <property type="entry name" value="M1_APN_like"/>
    <property type="match status" value="1"/>
</dbReference>
<evidence type="ECO:0000256" key="1">
    <source>
        <dbReference type="PIRSR" id="PIRSR634015-1"/>
    </source>
</evidence>
<feature type="chain" id="PRO_5038953215" evidence="3">
    <location>
        <begin position="23"/>
        <end position="491"/>
    </location>
</feature>
<gene>
    <name evidence="5" type="ORF">IAB14_06960</name>
</gene>
<dbReference type="PROSITE" id="PS51257">
    <property type="entry name" value="PROKAR_LIPOPROTEIN"/>
    <property type="match status" value="1"/>
</dbReference>
<comment type="caution">
    <text evidence="5">The sequence shown here is derived from an EMBL/GenBank/DDBJ whole genome shotgun (WGS) entry which is preliminary data.</text>
</comment>
<keyword evidence="2" id="KW-0862">Zinc</keyword>
<feature type="active site" description="Proton donor" evidence="1">
    <location>
        <position position="417"/>
    </location>
</feature>
<reference evidence="5" key="1">
    <citation type="submission" date="2020-10" db="EMBL/GenBank/DDBJ databases">
        <authorList>
            <person name="Gilroy R."/>
        </authorList>
    </citation>
    <scope>NUCLEOTIDE SEQUENCE</scope>
    <source>
        <strain evidence="5">23406</strain>
    </source>
</reference>
<dbReference type="EMBL" id="DVOH01000057">
    <property type="protein sequence ID" value="HIV00834.1"/>
    <property type="molecule type" value="Genomic_DNA"/>
</dbReference>
<keyword evidence="3" id="KW-0732">Signal</keyword>
<evidence type="ECO:0000313" key="6">
    <source>
        <dbReference type="Proteomes" id="UP000886891"/>
    </source>
</evidence>
<feature type="binding site" evidence="2">
    <location>
        <position position="350"/>
    </location>
    <ligand>
        <name>Zn(2+)</name>
        <dbReference type="ChEBI" id="CHEBI:29105"/>
        <note>catalytic</note>
    </ligand>
</feature>
<protein>
    <submittedName>
        <fullName evidence="5">M1 family metallopeptidase</fullName>
    </submittedName>
</protein>
<dbReference type="GO" id="GO:0008270">
    <property type="term" value="F:zinc ion binding"/>
    <property type="evidence" value="ECO:0007669"/>
    <property type="project" value="InterPro"/>
</dbReference>
<keyword evidence="2" id="KW-0479">Metal-binding</keyword>
<dbReference type="AlphaFoldDB" id="A0A9D1SY38"/>
<dbReference type="Proteomes" id="UP000886891">
    <property type="component" value="Unassembled WGS sequence"/>
</dbReference>
<accession>A0A9D1SY38</accession>
<dbReference type="Gene3D" id="1.10.390.10">
    <property type="entry name" value="Neutral Protease Domain 2"/>
    <property type="match status" value="1"/>
</dbReference>
<evidence type="ECO:0000259" key="4">
    <source>
        <dbReference type="Pfam" id="PF01433"/>
    </source>
</evidence>
<dbReference type="InterPro" id="IPR027268">
    <property type="entry name" value="Peptidase_M4/M1_CTD_sf"/>
</dbReference>
<sequence>MKRKKLVMGLILIAAVVAGVLALTGCQPDNPDAESYSNYRIGLELSDDLETVKVSETVVYRHKAEVAIDQLVFRLYANAYAEGAAYPAYLNALGKYGGFELQTLTCDGSPVTPVYGEDRTVLRVPLSRKLATGDTVTIAVEGEVTVPHCNLRLGLTDGVLNFGNAIPVLSVFRDGQWREDRYTQIGDPFVAETAEFEVTVTAPASLKLATGGNKATVSTDGNKNVFVIPKHIARDFTLAASYDFAVNERDVDGVTVRYFYRPDKQTEADAMLNTAVSALEWMQSTAGDYPYDNYAVCETPFYYGGMEYGGLVLINDASVGKDDIVIHETVHQWFGVGVGSDAVNESWVDEALTTFLSHYYYKGNGNVDRFESGIANERRQFDGFMKARLLTHPGYRAEIDRNLYAFETIYEYSLVVYSRGALMFDAAYRLMGERKFEQALRAYYQAYSNRIADAEGLFAAFDGAMRGISETMRPWLKGAVVQESFLPRASV</sequence>
<feature type="signal peptide" evidence="3">
    <location>
        <begin position="1"/>
        <end position="22"/>
    </location>
</feature>
<dbReference type="InterPro" id="IPR014782">
    <property type="entry name" value="Peptidase_M1_dom"/>
</dbReference>
<evidence type="ECO:0000256" key="2">
    <source>
        <dbReference type="PIRSR" id="PIRSR634015-3"/>
    </source>
</evidence>
<evidence type="ECO:0000313" key="5">
    <source>
        <dbReference type="EMBL" id="HIV00834.1"/>
    </source>
</evidence>
<dbReference type="PANTHER" id="PTHR45726:SF3">
    <property type="entry name" value="LEUKOTRIENE A-4 HYDROLASE"/>
    <property type="match status" value="1"/>
</dbReference>